<dbReference type="Gene3D" id="2.40.10.350">
    <property type="entry name" value="Rod shape-determining protein MreC, domain 2"/>
    <property type="match status" value="1"/>
</dbReference>
<dbReference type="InterPro" id="IPR007221">
    <property type="entry name" value="MreC"/>
</dbReference>
<gene>
    <name evidence="8" type="ORF">CLG94_11030</name>
</gene>
<dbReference type="Proteomes" id="UP000241436">
    <property type="component" value="Unassembled WGS sequence"/>
</dbReference>
<protein>
    <recommendedName>
        <fullName evidence="2 5">Cell shape-determining protein MreC</fullName>
    </recommendedName>
    <alternativeName>
        <fullName evidence="4 5">Cell shape protein MreC</fullName>
    </alternativeName>
</protein>
<dbReference type="GO" id="GO:0005886">
    <property type="term" value="C:plasma membrane"/>
    <property type="evidence" value="ECO:0007669"/>
    <property type="project" value="TreeGrafter"/>
</dbReference>
<evidence type="ECO:0000256" key="4">
    <source>
        <dbReference type="ARBA" id="ARBA00032089"/>
    </source>
</evidence>
<reference evidence="9" key="2">
    <citation type="journal article" date="2018" name="Environ. Microbiol.">
        <title>Bloom of a denitrifying methanotroph, 'Candidatus Methylomirabilis limnetica', in a deep stratified lake.</title>
        <authorList>
            <person name="Graf J.S."/>
            <person name="Mayr M.J."/>
            <person name="Marchant H.K."/>
            <person name="Tienken D."/>
            <person name="Hach P.F."/>
            <person name="Brand A."/>
            <person name="Schubert C.J."/>
            <person name="Kuypers M.M."/>
            <person name="Milucka J."/>
        </authorList>
    </citation>
    <scope>NUCLEOTIDE SEQUENCE [LARGE SCALE GENOMIC DNA]</scope>
    <source>
        <strain evidence="9">Zug</strain>
    </source>
</reference>
<keyword evidence="3 5" id="KW-0133">Cell shape</keyword>
<dbReference type="OrthoDB" id="9792313at2"/>
<evidence type="ECO:0000313" key="9">
    <source>
        <dbReference type="Proteomes" id="UP000241436"/>
    </source>
</evidence>
<name>A0A2T4TVT2_9BACT</name>
<evidence type="ECO:0000256" key="3">
    <source>
        <dbReference type="ARBA" id="ARBA00022960"/>
    </source>
</evidence>
<proteinExistence type="inferred from homology"/>
<dbReference type="PANTHER" id="PTHR34138">
    <property type="entry name" value="CELL SHAPE-DETERMINING PROTEIN MREC"/>
    <property type="match status" value="1"/>
</dbReference>
<feature type="coiled-coil region" evidence="6">
    <location>
        <begin position="71"/>
        <end position="98"/>
    </location>
</feature>
<dbReference type="NCBIfam" id="TIGR00219">
    <property type="entry name" value="mreC"/>
    <property type="match status" value="1"/>
</dbReference>
<evidence type="ECO:0000256" key="6">
    <source>
        <dbReference type="SAM" id="Coils"/>
    </source>
</evidence>
<dbReference type="PIRSF" id="PIRSF038471">
    <property type="entry name" value="MreC"/>
    <property type="match status" value="1"/>
</dbReference>
<comment type="similarity">
    <text evidence="1 5">Belongs to the MreC family.</text>
</comment>
<evidence type="ECO:0000313" key="8">
    <source>
        <dbReference type="EMBL" id="PTL35226.1"/>
    </source>
</evidence>
<dbReference type="RefSeq" id="WP_107563523.1">
    <property type="nucleotide sequence ID" value="NZ_NVQC01000028.1"/>
</dbReference>
<dbReference type="InterPro" id="IPR042175">
    <property type="entry name" value="Cell/Rod_MreC_2"/>
</dbReference>
<evidence type="ECO:0000256" key="5">
    <source>
        <dbReference type="PIRNR" id="PIRNR038471"/>
    </source>
</evidence>
<keyword evidence="6" id="KW-0175">Coiled coil</keyword>
<comment type="caution">
    <text evidence="8">The sequence shown here is derived from an EMBL/GenBank/DDBJ whole genome shotgun (WGS) entry which is preliminary data.</text>
</comment>
<dbReference type="InterPro" id="IPR042177">
    <property type="entry name" value="Cell/Rod_1"/>
</dbReference>
<dbReference type="EMBL" id="NVQC01000028">
    <property type="protein sequence ID" value="PTL35226.1"/>
    <property type="molecule type" value="Genomic_DNA"/>
</dbReference>
<reference evidence="8 9" key="1">
    <citation type="submission" date="2017-09" db="EMBL/GenBank/DDBJ databases">
        <title>Bloom of a denitrifying methanotroph, Candidatus Methylomirabilis limnetica, in a deep stratified lake.</title>
        <authorList>
            <person name="Graf J.S."/>
            <person name="Marchant H.K."/>
            <person name="Tienken D."/>
            <person name="Hach P.F."/>
            <person name="Brand A."/>
            <person name="Schubert C.J."/>
            <person name="Kuypers M.M."/>
            <person name="Milucka J."/>
        </authorList>
    </citation>
    <scope>NUCLEOTIDE SEQUENCE [LARGE SCALE GENOMIC DNA]</scope>
    <source>
        <strain evidence="8 9">Zug</strain>
    </source>
</reference>
<sequence>MTRLLLRYRRMLVLPTALLLAFVLMTLQARSGSAIADFAKLILLTSISPFLRLTTKSFDITATLWNEYVDLRRVSRDNQLLKEEVRQLRTEVGELHETALEHSRLSQLFQMSSRVGTEAIVAKVIGKDATNWFRTILIDRGADQGIARHMAVVTAEGLVGRVVDVMARTARVQLITDPESAVGVLIQRSRVVGVAAGSLGGTTQIKYLPLMADVAVGDRVITSGMGGIFPKGIPVGRVVRSGRPTSGALFQSTEAQPHANFSRLEEVLVLKWPPSRDLSWADREPLP</sequence>
<evidence type="ECO:0000256" key="1">
    <source>
        <dbReference type="ARBA" id="ARBA00009369"/>
    </source>
</evidence>
<feature type="domain" description="Rod shape-determining protein MreC beta-barrel core" evidence="7">
    <location>
        <begin position="124"/>
        <end position="271"/>
    </location>
</feature>
<accession>A0A2T4TVT2</accession>
<evidence type="ECO:0000256" key="2">
    <source>
        <dbReference type="ARBA" id="ARBA00013855"/>
    </source>
</evidence>
<dbReference type="Pfam" id="PF04085">
    <property type="entry name" value="MreC"/>
    <property type="match status" value="1"/>
</dbReference>
<evidence type="ECO:0000259" key="7">
    <source>
        <dbReference type="Pfam" id="PF04085"/>
    </source>
</evidence>
<dbReference type="InterPro" id="IPR055342">
    <property type="entry name" value="MreC_beta-barrel_core"/>
</dbReference>
<dbReference type="AlphaFoldDB" id="A0A2T4TVT2"/>
<dbReference type="GO" id="GO:0008360">
    <property type="term" value="P:regulation of cell shape"/>
    <property type="evidence" value="ECO:0007669"/>
    <property type="project" value="UniProtKB-KW"/>
</dbReference>
<dbReference type="Gene3D" id="2.40.10.340">
    <property type="entry name" value="Rod shape-determining protein MreC, domain 1"/>
    <property type="match status" value="1"/>
</dbReference>
<comment type="function">
    <text evidence="5">Involved in formation and maintenance of cell shape.</text>
</comment>
<keyword evidence="9" id="KW-1185">Reference proteome</keyword>
<dbReference type="PANTHER" id="PTHR34138:SF1">
    <property type="entry name" value="CELL SHAPE-DETERMINING PROTEIN MREC"/>
    <property type="match status" value="1"/>
</dbReference>
<organism evidence="8 9">
    <name type="scientific">Candidatus Methylomirabilis limnetica</name>
    <dbReference type="NCBI Taxonomy" id="2033718"/>
    <lineage>
        <taxon>Bacteria</taxon>
        <taxon>Candidatus Methylomirabilota</taxon>
        <taxon>Candidatus Methylomirabilia</taxon>
        <taxon>Candidatus Methylomirabilales</taxon>
        <taxon>Candidatus Methylomirabilaceae</taxon>
        <taxon>Candidatus Methylomirabilis</taxon>
    </lineage>
</organism>